<protein>
    <submittedName>
        <fullName evidence="2">Alkaline shock response membrane anchor protein AmaP</fullName>
    </submittedName>
</protein>
<name>A0ABS7QWA7_9ACTN</name>
<dbReference type="EMBL" id="JAINVZ010000016">
    <property type="protein sequence ID" value="MBY8887487.1"/>
    <property type="molecule type" value="Genomic_DNA"/>
</dbReference>
<sequence length="198" mass="21381">MRTRANRTLLFLIGLVLLAVGVAVLVPGLDLPHRLGFTLPSWWPYRGPHSVLLSHHARTRYRGHSWWWPAVIAVLSVLVVVALWWLLAQARTRRPGRITLQEAPEGDVVLGGRALAEMLAADAEELSGVARARFTLTGRATAPAVRAALLVEPGAVPTDVVRDLDAVVLARARESAGLDALPAEVRLRAGGERGGRLA</sequence>
<proteinExistence type="predicted"/>
<gene>
    <name evidence="2" type="primary">amaP</name>
    <name evidence="2" type="ORF">K7472_21975</name>
</gene>
<feature type="transmembrane region" description="Helical" evidence="1">
    <location>
        <begin position="66"/>
        <end position="87"/>
    </location>
</feature>
<accession>A0ABS7QWA7</accession>
<keyword evidence="1" id="KW-0472">Membrane</keyword>
<dbReference type="NCBIfam" id="NF033218">
    <property type="entry name" value="anchor_AmaP"/>
    <property type="match status" value="1"/>
</dbReference>
<evidence type="ECO:0000256" key="1">
    <source>
        <dbReference type="SAM" id="Phobius"/>
    </source>
</evidence>
<dbReference type="RefSeq" id="WP_222980226.1">
    <property type="nucleotide sequence ID" value="NZ_JAINVZ010000016.1"/>
</dbReference>
<keyword evidence="1" id="KW-0812">Transmembrane</keyword>
<organism evidence="2 3">
    <name type="scientific">Streptantibioticus parmotrematis</name>
    <dbReference type="NCBI Taxonomy" id="2873249"/>
    <lineage>
        <taxon>Bacteria</taxon>
        <taxon>Bacillati</taxon>
        <taxon>Actinomycetota</taxon>
        <taxon>Actinomycetes</taxon>
        <taxon>Kitasatosporales</taxon>
        <taxon>Streptomycetaceae</taxon>
        <taxon>Streptantibioticus</taxon>
    </lineage>
</organism>
<evidence type="ECO:0000313" key="3">
    <source>
        <dbReference type="Proteomes" id="UP001198565"/>
    </source>
</evidence>
<evidence type="ECO:0000313" key="2">
    <source>
        <dbReference type="EMBL" id="MBY8887487.1"/>
    </source>
</evidence>
<reference evidence="2 3" key="1">
    <citation type="submission" date="2021-08" db="EMBL/GenBank/DDBJ databases">
        <title>Streptomyces sp. PTM05 isolated from lichen.</title>
        <authorList>
            <person name="Somphong A."/>
            <person name="Phongsopitanun W."/>
            <person name="Tanasupawat S."/>
        </authorList>
    </citation>
    <scope>NUCLEOTIDE SEQUENCE [LARGE SCALE GENOMIC DNA]</scope>
    <source>
        <strain evidence="2 3">Ptm05</strain>
    </source>
</reference>
<dbReference type="Proteomes" id="UP001198565">
    <property type="component" value="Unassembled WGS sequence"/>
</dbReference>
<keyword evidence="1" id="KW-1133">Transmembrane helix</keyword>
<keyword evidence="3" id="KW-1185">Reference proteome</keyword>
<comment type="caution">
    <text evidence="2">The sequence shown here is derived from an EMBL/GenBank/DDBJ whole genome shotgun (WGS) entry which is preliminary data.</text>
</comment>